<evidence type="ECO:0000259" key="1">
    <source>
        <dbReference type="Pfam" id="PF13966"/>
    </source>
</evidence>
<gene>
    <name evidence="2" type="ORF">LSAT_V11C400178600</name>
</gene>
<dbReference type="AlphaFoldDB" id="A0A9R1VY74"/>
<keyword evidence="3" id="KW-1185">Reference proteome</keyword>
<dbReference type="PANTHER" id="PTHR33116:SF79">
    <property type="entry name" value="REVERSE TRANSCRIPTASE DOMAIN, ZINC FINGER, CCHC-TYPE-RELATED"/>
    <property type="match status" value="1"/>
</dbReference>
<evidence type="ECO:0000313" key="3">
    <source>
        <dbReference type="Proteomes" id="UP000235145"/>
    </source>
</evidence>
<feature type="domain" description="Reverse transcriptase zinc-binding" evidence="1">
    <location>
        <begin position="27"/>
        <end position="91"/>
    </location>
</feature>
<dbReference type="EMBL" id="NBSK02000004">
    <property type="protein sequence ID" value="KAJ0212831.1"/>
    <property type="molecule type" value="Genomic_DNA"/>
</dbReference>
<comment type="caution">
    <text evidence="2">The sequence shown here is derived from an EMBL/GenBank/DDBJ whole genome shotgun (WGS) entry which is preliminary data.</text>
</comment>
<evidence type="ECO:0000313" key="2">
    <source>
        <dbReference type="EMBL" id="KAJ0212831.1"/>
    </source>
</evidence>
<sequence length="194" mass="22827">MLNGEDRWSILLDDDRKFIVGALRRRFDQQWNKEISIKVICFIWKAVQKRILTVKALQEKGVLIKSLGCGSFISCFDCVDHIIVHCPFTCEIRREIFKWCGIYQSMFNNLEDIISFINTWGNGSKKNNRFIAISYGMIWNLLKYRNDMLFKSIFTSPSKGVDFIKSSVYLWIKRRGRGEICKWGDWVSSPFHTC</sequence>
<accession>A0A9R1VY74</accession>
<protein>
    <recommendedName>
        <fullName evidence="1">Reverse transcriptase zinc-binding domain-containing protein</fullName>
    </recommendedName>
</protein>
<reference evidence="2 3" key="1">
    <citation type="journal article" date="2017" name="Nat. Commun.">
        <title>Genome assembly with in vitro proximity ligation data and whole-genome triplication in lettuce.</title>
        <authorList>
            <person name="Reyes-Chin-Wo S."/>
            <person name="Wang Z."/>
            <person name="Yang X."/>
            <person name="Kozik A."/>
            <person name="Arikit S."/>
            <person name="Song C."/>
            <person name="Xia L."/>
            <person name="Froenicke L."/>
            <person name="Lavelle D.O."/>
            <person name="Truco M.J."/>
            <person name="Xia R."/>
            <person name="Zhu S."/>
            <person name="Xu C."/>
            <person name="Xu H."/>
            <person name="Xu X."/>
            <person name="Cox K."/>
            <person name="Korf I."/>
            <person name="Meyers B.C."/>
            <person name="Michelmore R.W."/>
        </authorList>
    </citation>
    <scope>NUCLEOTIDE SEQUENCE [LARGE SCALE GENOMIC DNA]</scope>
    <source>
        <strain evidence="3">cv. Salinas</strain>
        <tissue evidence="2">Seedlings</tissue>
    </source>
</reference>
<dbReference type="Pfam" id="PF13966">
    <property type="entry name" value="zf-RVT"/>
    <property type="match status" value="1"/>
</dbReference>
<proteinExistence type="predicted"/>
<name>A0A9R1VY74_LACSA</name>
<dbReference type="Proteomes" id="UP000235145">
    <property type="component" value="Unassembled WGS sequence"/>
</dbReference>
<dbReference type="InterPro" id="IPR026960">
    <property type="entry name" value="RVT-Znf"/>
</dbReference>
<dbReference type="PANTHER" id="PTHR33116">
    <property type="entry name" value="REVERSE TRANSCRIPTASE ZINC-BINDING DOMAIN-CONTAINING PROTEIN-RELATED-RELATED"/>
    <property type="match status" value="1"/>
</dbReference>
<organism evidence="2 3">
    <name type="scientific">Lactuca sativa</name>
    <name type="common">Garden lettuce</name>
    <dbReference type="NCBI Taxonomy" id="4236"/>
    <lineage>
        <taxon>Eukaryota</taxon>
        <taxon>Viridiplantae</taxon>
        <taxon>Streptophyta</taxon>
        <taxon>Embryophyta</taxon>
        <taxon>Tracheophyta</taxon>
        <taxon>Spermatophyta</taxon>
        <taxon>Magnoliopsida</taxon>
        <taxon>eudicotyledons</taxon>
        <taxon>Gunneridae</taxon>
        <taxon>Pentapetalae</taxon>
        <taxon>asterids</taxon>
        <taxon>campanulids</taxon>
        <taxon>Asterales</taxon>
        <taxon>Asteraceae</taxon>
        <taxon>Cichorioideae</taxon>
        <taxon>Cichorieae</taxon>
        <taxon>Lactucinae</taxon>
        <taxon>Lactuca</taxon>
    </lineage>
</organism>